<accession>A0A1I8AZK9</accession>
<sequence>MSAHVHPEVQVVEVLLLALQMKLMPVLQSLKEVENNTNSKLQQH</sequence>
<evidence type="ECO:0000313" key="2">
    <source>
        <dbReference type="WBParaSite" id="MhA1_Contig1140.frz3.gene16"/>
    </source>
</evidence>
<dbReference type="WBParaSite" id="MhA1_Contig1140.frz3.gene16">
    <property type="protein sequence ID" value="MhA1_Contig1140.frz3.gene16"/>
    <property type="gene ID" value="MhA1_Contig1140.frz3.gene16"/>
</dbReference>
<name>A0A1I8AZK9_MELHA</name>
<reference evidence="2" key="1">
    <citation type="submission" date="2016-11" db="UniProtKB">
        <authorList>
            <consortium name="WormBaseParasite"/>
        </authorList>
    </citation>
    <scope>IDENTIFICATION</scope>
</reference>
<proteinExistence type="predicted"/>
<dbReference type="AlphaFoldDB" id="A0A1I8AZK9"/>
<dbReference type="Proteomes" id="UP000095281">
    <property type="component" value="Unplaced"/>
</dbReference>
<protein>
    <submittedName>
        <fullName evidence="2">Uncharacterized protein</fullName>
    </submittedName>
</protein>
<evidence type="ECO:0000313" key="1">
    <source>
        <dbReference type="Proteomes" id="UP000095281"/>
    </source>
</evidence>
<keyword evidence="1" id="KW-1185">Reference proteome</keyword>
<organism evidence="1 2">
    <name type="scientific">Meloidogyne hapla</name>
    <name type="common">Root-knot nematode worm</name>
    <dbReference type="NCBI Taxonomy" id="6305"/>
    <lineage>
        <taxon>Eukaryota</taxon>
        <taxon>Metazoa</taxon>
        <taxon>Ecdysozoa</taxon>
        <taxon>Nematoda</taxon>
        <taxon>Chromadorea</taxon>
        <taxon>Rhabditida</taxon>
        <taxon>Tylenchina</taxon>
        <taxon>Tylenchomorpha</taxon>
        <taxon>Tylenchoidea</taxon>
        <taxon>Meloidogynidae</taxon>
        <taxon>Meloidogyninae</taxon>
        <taxon>Meloidogyne</taxon>
    </lineage>
</organism>